<comment type="caution">
    <text evidence="1">The sequence shown here is derived from an EMBL/GenBank/DDBJ whole genome shotgun (WGS) entry which is preliminary data.</text>
</comment>
<keyword evidence="2" id="KW-1185">Reference proteome</keyword>
<dbReference type="AlphaFoldDB" id="A0A6D2J8P9"/>
<evidence type="ECO:0000313" key="1">
    <source>
        <dbReference type="EMBL" id="CAA7036357.1"/>
    </source>
</evidence>
<name>A0A6D2J8P9_9BRAS</name>
<proteinExistence type="predicted"/>
<gene>
    <name evidence="1" type="ORF">MERR_LOCUS23592</name>
</gene>
<dbReference type="OrthoDB" id="1055604at2759"/>
<organism evidence="1 2">
    <name type="scientific">Microthlaspi erraticum</name>
    <dbReference type="NCBI Taxonomy" id="1685480"/>
    <lineage>
        <taxon>Eukaryota</taxon>
        <taxon>Viridiplantae</taxon>
        <taxon>Streptophyta</taxon>
        <taxon>Embryophyta</taxon>
        <taxon>Tracheophyta</taxon>
        <taxon>Spermatophyta</taxon>
        <taxon>Magnoliopsida</taxon>
        <taxon>eudicotyledons</taxon>
        <taxon>Gunneridae</taxon>
        <taxon>Pentapetalae</taxon>
        <taxon>rosids</taxon>
        <taxon>malvids</taxon>
        <taxon>Brassicales</taxon>
        <taxon>Brassicaceae</taxon>
        <taxon>Coluteocarpeae</taxon>
        <taxon>Microthlaspi</taxon>
    </lineage>
</organism>
<dbReference type="EMBL" id="CACVBM020001163">
    <property type="protein sequence ID" value="CAA7036357.1"/>
    <property type="molecule type" value="Genomic_DNA"/>
</dbReference>
<accession>A0A6D2J8P9</accession>
<evidence type="ECO:0000313" key="2">
    <source>
        <dbReference type="Proteomes" id="UP000467841"/>
    </source>
</evidence>
<dbReference type="Proteomes" id="UP000467841">
    <property type="component" value="Unassembled WGS sequence"/>
</dbReference>
<protein>
    <submittedName>
        <fullName evidence="1">Uncharacterized protein</fullName>
    </submittedName>
</protein>
<sequence length="102" mass="11815">MEQTQPCGLYRLRYGGHVALLVWFKREDEELRKFAADGSLKNLAGLVRNQESHVLCWAYAAGDLVSTERVIRGLIQNLFRSVPRTLLITWSQRREVKTKKQV</sequence>
<reference evidence="1" key="1">
    <citation type="submission" date="2020-01" db="EMBL/GenBank/DDBJ databases">
        <authorList>
            <person name="Mishra B."/>
        </authorList>
    </citation>
    <scope>NUCLEOTIDE SEQUENCE [LARGE SCALE GENOMIC DNA]</scope>
</reference>